<dbReference type="NCBIfam" id="NF038326">
    <property type="entry name" value="DISARM_DrmAL"/>
    <property type="match status" value="1"/>
</dbReference>
<dbReference type="Gene3D" id="3.40.50.300">
    <property type="entry name" value="P-loop containing nucleotide triphosphate hydrolases"/>
    <property type="match status" value="1"/>
</dbReference>
<evidence type="ECO:0000313" key="3">
    <source>
        <dbReference type="Proteomes" id="UP000248410"/>
    </source>
</evidence>
<keyword evidence="2" id="KW-0347">Helicase</keyword>
<dbReference type="SUPFAM" id="SSF52540">
    <property type="entry name" value="P-loop containing nucleoside triphosphate hydrolases"/>
    <property type="match status" value="2"/>
</dbReference>
<reference evidence="2 3" key="1">
    <citation type="submission" date="2018-05" db="EMBL/GenBank/DDBJ databases">
        <title>Complete Genome Sequences of Extremely Thermoacidophilic, Metal-Mobilizing Type-Strain Members of the Archaeal Family Sulfolobaceae: Acidianus brierleyi DSM-1651T, Acidianus sulfidivorans DSM-18786T, Metallosphaera hakonensis DSM-7519T, and Metallosphaera prunae DSM-10039T.</title>
        <authorList>
            <person name="Counts J.A."/>
            <person name="Kelly R.M."/>
        </authorList>
    </citation>
    <scope>NUCLEOTIDE SEQUENCE [LARGE SCALE GENOMIC DNA]</scope>
    <source>
        <strain evidence="2 3">JP7</strain>
    </source>
</reference>
<dbReference type="SMART" id="SM00490">
    <property type="entry name" value="HELICc"/>
    <property type="match status" value="1"/>
</dbReference>
<dbReference type="GeneID" id="36838648"/>
<dbReference type="EMBL" id="CP029288">
    <property type="protein sequence ID" value="AWR98138.1"/>
    <property type="molecule type" value="Genomic_DNA"/>
</dbReference>
<dbReference type="PROSITE" id="PS51194">
    <property type="entry name" value="HELICASE_CTER"/>
    <property type="match status" value="1"/>
</dbReference>
<dbReference type="KEGG" id="asul:DFR86_11725"/>
<proteinExistence type="predicted"/>
<gene>
    <name evidence="2" type="ORF">DFR86_11725</name>
</gene>
<dbReference type="Proteomes" id="UP000248410">
    <property type="component" value="Chromosome"/>
</dbReference>
<dbReference type="OrthoDB" id="114689at2157"/>
<dbReference type="Pfam" id="PF00271">
    <property type="entry name" value="Helicase_C"/>
    <property type="match status" value="1"/>
</dbReference>
<feature type="domain" description="Helicase C-terminal" evidence="1">
    <location>
        <begin position="936"/>
        <end position="1076"/>
    </location>
</feature>
<dbReference type="RefSeq" id="WP_110381028.1">
    <property type="nucleotide sequence ID" value="NZ_CP029288.2"/>
</dbReference>
<accession>A0A2U9IQ07</accession>
<protein>
    <submittedName>
        <fullName evidence="2">DNA/RNA helicase</fullName>
    </submittedName>
</protein>
<dbReference type="InterPro" id="IPR027417">
    <property type="entry name" value="P-loop_NTPase"/>
</dbReference>
<dbReference type="CDD" id="cd18785">
    <property type="entry name" value="SF2_C"/>
    <property type="match status" value="1"/>
</dbReference>
<evidence type="ECO:0000259" key="1">
    <source>
        <dbReference type="PROSITE" id="PS51194"/>
    </source>
</evidence>
<keyword evidence="2" id="KW-0067">ATP-binding</keyword>
<name>A0A2U9IQ07_9CREN</name>
<sequence length="1221" mass="140459">MRKELIETLIRDVYGPSDPNEEINKNPLIKYSVGAIVPYDYAKNDNEDSPQLIEEEDYGNHEDESSNDTFLPPLISSGDIGTKPASFGISFTVNNEKPSFKICVTWGMYEKKEEDKWKRTPFHYITKIVLDEEKKIVTIYDDKEGGKIELQLWKLKQDSGYTIIVYVVNKLKLNCEHCKYDDIANKTIFQPSIRIKLLEGTELISLETNNYSEEDFLYYSYRERKAMARGHRCSAIWKDVDYVNYIDKDVIWADGVYFKDCEEFFNCDIRSEFIPLYAIPAPLLNWNENYGKPPELSTYKLSEMWDEIDDYLSPLVVGYEKWIKENEKLCNNNNDNDNNVCKKIIDIQKEFLERVKSGIEILKKDVDARLAFCFANRVMYLQHWWKKKEEMKLYPYQLAFILMSIEPIYNESSKYRDYVDLLWIPTGGGKTEAYSAIMAFTMALRRRKALKQGKTGGGTTIISRYTLRLLTIQQFRRILRMVTAAEYLRVFKDANGIGWRPKKSNIKGDLIYGSTRFSVGLWVGGDITPNHLIDDGIKVLMGNLDNDKSKRESVGEPAQVITCPVCDTRLAFIDINAPKGEKLFLVVKTDLSNDELKNEFQSYHEVSLSKIVDSPNGYKTIILELNQEMNESDIDQLWKDIESNLGEKIKLIPLRASRPGYFGIVDETRRKKTPIDFEIYCPNPDCDLNKNVDYVEGIPIESSEALPDKLYKRNTLFKERIPIPAFTVDEQIYSRCPTVIISTVDKFARLAYEPRARAIFGNVNKYNLYYGYYYSDGETSVIPEKTIEVTKSKSTDVNPFDPPELIIQDELHLIEGPLGSMVGLYEAVIEGLILEASGHKPKYIAATATARFAELQVAKLFARKLFIFPPNGLNITDNFFIRYDKDVWNDKKPGRIYMGILAPATEQFGVLGKVYENLRNVLKSKINDNDIKYYWTIVSYFNVIKELALGSTVYKDVISNETLSYELSSRNKATEIPQILDDLEKGANRPVNQNHEILFTTSMFGTGVDIPYLSLMTVFGQPKTTSQYIQATGRIGRAHSGLVIVIYKFRRPRDISYYEMFPAYHHRIYLEVEPSSVSPFSAGTLSRGAGPAMIAFLRNMRNPSVKWYDNDGRVILDSNSKKDIETFRNILQSRLKNIDLGKDPEVVVKYFDDMIKKWEDIAQNNNLKFVEYIVKPNDPINNVVLGDPDHERRSSVIVVYKNAPQSLRDVEETTAFEIVGD</sequence>
<keyword evidence="3" id="KW-1185">Reference proteome</keyword>
<dbReference type="AlphaFoldDB" id="A0A2U9IQ07"/>
<dbReference type="GO" id="GO:0004386">
    <property type="term" value="F:helicase activity"/>
    <property type="evidence" value="ECO:0007669"/>
    <property type="project" value="UniProtKB-KW"/>
</dbReference>
<dbReference type="InterPro" id="IPR001650">
    <property type="entry name" value="Helicase_C-like"/>
</dbReference>
<keyword evidence="2" id="KW-0378">Hydrolase</keyword>
<organism evidence="2 3">
    <name type="scientific">Acidianus sulfidivorans JP7</name>
    <dbReference type="NCBI Taxonomy" id="619593"/>
    <lineage>
        <taxon>Archaea</taxon>
        <taxon>Thermoproteota</taxon>
        <taxon>Thermoprotei</taxon>
        <taxon>Sulfolobales</taxon>
        <taxon>Sulfolobaceae</taxon>
        <taxon>Acidianus</taxon>
    </lineage>
</organism>
<keyword evidence="2" id="KW-0547">Nucleotide-binding</keyword>
<evidence type="ECO:0000313" key="2">
    <source>
        <dbReference type="EMBL" id="AWR98138.1"/>
    </source>
</evidence>